<dbReference type="EMBL" id="ML178821">
    <property type="protein sequence ID" value="TFL03103.1"/>
    <property type="molecule type" value="Genomic_DNA"/>
</dbReference>
<name>A0A5C3QME6_9AGAR</name>
<sequence>MQRRSTDAWPEGYAVFHAADTTEVRVPDCCRGLPAQLASTGSQLSRETTRADARENRYFRVYYRHAVRSRRPKRGSVSRTR</sequence>
<keyword evidence="2" id="KW-1185">Reference proteome</keyword>
<organism evidence="1 2">
    <name type="scientific">Pterulicium gracile</name>
    <dbReference type="NCBI Taxonomy" id="1884261"/>
    <lineage>
        <taxon>Eukaryota</taxon>
        <taxon>Fungi</taxon>
        <taxon>Dikarya</taxon>
        <taxon>Basidiomycota</taxon>
        <taxon>Agaricomycotina</taxon>
        <taxon>Agaricomycetes</taxon>
        <taxon>Agaricomycetidae</taxon>
        <taxon>Agaricales</taxon>
        <taxon>Pleurotineae</taxon>
        <taxon>Pterulaceae</taxon>
        <taxon>Pterulicium</taxon>
    </lineage>
</organism>
<gene>
    <name evidence="1" type="ORF">BDV98DRAFT_565407</name>
</gene>
<reference evidence="1 2" key="1">
    <citation type="journal article" date="2019" name="Nat. Ecol. Evol.">
        <title>Megaphylogeny resolves global patterns of mushroom evolution.</title>
        <authorList>
            <person name="Varga T."/>
            <person name="Krizsan K."/>
            <person name="Foldi C."/>
            <person name="Dima B."/>
            <person name="Sanchez-Garcia M."/>
            <person name="Sanchez-Ramirez S."/>
            <person name="Szollosi G.J."/>
            <person name="Szarkandi J.G."/>
            <person name="Papp V."/>
            <person name="Albert L."/>
            <person name="Andreopoulos W."/>
            <person name="Angelini C."/>
            <person name="Antonin V."/>
            <person name="Barry K.W."/>
            <person name="Bougher N.L."/>
            <person name="Buchanan P."/>
            <person name="Buyck B."/>
            <person name="Bense V."/>
            <person name="Catcheside P."/>
            <person name="Chovatia M."/>
            <person name="Cooper J."/>
            <person name="Damon W."/>
            <person name="Desjardin D."/>
            <person name="Finy P."/>
            <person name="Geml J."/>
            <person name="Haridas S."/>
            <person name="Hughes K."/>
            <person name="Justo A."/>
            <person name="Karasinski D."/>
            <person name="Kautmanova I."/>
            <person name="Kiss B."/>
            <person name="Kocsube S."/>
            <person name="Kotiranta H."/>
            <person name="LaButti K.M."/>
            <person name="Lechner B.E."/>
            <person name="Liimatainen K."/>
            <person name="Lipzen A."/>
            <person name="Lukacs Z."/>
            <person name="Mihaltcheva S."/>
            <person name="Morgado L.N."/>
            <person name="Niskanen T."/>
            <person name="Noordeloos M.E."/>
            <person name="Ohm R.A."/>
            <person name="Ortiz-Santana B."/>
            <person name="Ovrebo C."/>
            <person name="Racz N."/>
            <person name="Riley R."/>
            <person name="Savchenko A."/>
            <person name="Shiryaev A."/>
            <person name="Soop K."/>
            <person name="Spirin V."/>
            <person name="Szebenyi C."/>
            <person name="Tomsovsky M."/>
            <person name="Tulloss R.E."/>
            <person name="Uehling J."/>
            <person name="Grigoriev I.V."/>
            <person name="Vagvolgyi C."/>
            <person name="Papp T."/>
            <person name="Martin F.M."/>
            <person name="Miettinen O."/>
            <person name="Hibbett D.S."/>
            <person name="Nagy L.G."/>
        </authorList>
    </citation>
    <scope>NUCLEOTIDE SEQUENCE [LARGE SCALE GENOMIC DNA]</scope>
    <source>
        <strain evidence="1 2">CBS 309.79</strain>
    </source>
</reference>
<evidence type="ECO:0000313" key="1">
    <source>
        <dbReference type="EMBL" id="TFL03103.1"/>
    </source>
</evidence>
<accession>A0A5C3QME6</accession>
<protein>
    <submittedName>
        <fullName evidence="1">Uncharacterized protein</fullName>
    </submittedName>
</protein>
<proteinExistence type="predicted"/>
<dbReference type="Proteomes" id="UP000305067">
    <property type="component" value="Unassembled WGS sequence"/>
</dbReference>
<dbReference type="AlphaFoldDB" id="A0A5C3QME6"/>
<evidence type="ECO:0000313" key="2">
    <source>
        <dbReference type="Proteomes" id="UP000305067"/>
    </source>
</evidence>